<feature type="chain" id="PRO_5016991810" evidence="1">
    <location>
        <begin position="22"/>
        <end position="332"/>
    </location>
</feature>
<proteinExistence type="predicted"/>
<evidence type="ECO:0000256" key="1">
    <source>
        <dbReference type="SAM" id="SignalP"/>
    </source>
</evidence>
<dbReference type="RefSeq" id="WP_113617265.1">
    <property type="nucleotide sequence ID" value="NZ_QFFJ01000002.1"/>
</dbReference>
<dbReference type="AlphaFoldDB" id="A0A365XQ92"/>
<sequence length="332" mass="37676">MKQFLIYSILFTILTTHFTFAQSNISANRVAIKDSLSLKGAWINSINNDSTLKSASDKSISTDGALKKYILQALNDTANNRFSLQSLFDIFSMKPRAMKVDIHCRYVPGKTAQSYDFEFISSDSIVTTLTTRPGKVGWEYVFGKPPFTIKCKSVAVDSGWFTYLNMYKRWDNPTYPEYVLSRMYAPGDSIIIEKPGVVENNIRIEISYDKIADQPPGPFSFLNTKLINLTNDVAVGFWSDIVLPGMSERIGQRIYSGQGIYRYSLNPGKVFKTINDTYSFELPLTTSVEFEIWTNGQLSGITRYDPEQPYPEFSVTLPVSDLTIYVRDVRIK</sequence>
<protein>
    <submittedName>
        <fullName evidence="2">Uncharacterized protein</fullName>
    </submittedName>
</protein>
<dbReference type="OrthoDB" id="684653at2"/>
<evidence type="ECO:0000313" key="2">
    <source>
        <dbReference type="EMBL" id="RBL88523.1"/>
    </source>
</evidence>
<keyword evidence="1" id="KW-0732">Signal</keyword>
<keyword evidence="3" id="KW-1185">Reference proteome</keyword>
<accession>A0A365XQ92</accession>
<gene>
    <name evidence="2" type="ORF">DF182_18260</name>
</gene>
<feature type="signal peptide" evidence="1">
    <location>
        <begin position="1"/>
        <end position="21"/>
    </location>
</feature>
<comment type="caution">
    <text evidence="2">The sequence shown here is derived from an EMBL/GenBank/DDBJ whole genome shotgun (WGS) entry which is preliminary data.</text>
</comment>
<evidence type="ECO:0000313" key="3">
    <source>
        <dbReference type="Proteomes" id="UP000253410"/>
    </source>
</evidence>
<dbReference type="Proteomes" id="UP000253410">
    <property type="component" value="Unassembled WGS sequence"/>
</dbReference>
<name>A0A365XQ92_9BACT</name>
<dbReference type="EMBL" id="QFFJ01000002">
    <property type="protein sequence ID" value="RBL88523.1"/>
    <property type="molecule type" value="Genomic_DNA"/>
</dbReference>
<organism evidence="2 3">
    <name type="scientific">Chitinophaga flava</name>
    <dbReference type="NCBI Taxonomy" id="2259036"/>
    <lineage>
        <taxon>Bacteria</taxon>
        <taxon>Pseudomonadati</taxon>
        <taxon>Bacteroidota</taxon>
        <taxon>Chitinophagia</taxon>
        <taxon>Chitinophagales</taxon>
        <taxon>Chitinophagaceae</taxon>
        <taxon>Chitinophaga</taxon>
    </lineage>
</organism>
<reference evidence="2 3" key="1">
    <citation type="submission" date="2018-05" db="EMBL/GenBank/DDBJ databases">
        <title>Chitinophaga sp. K3CV102501T nov., isolated from isolated from a monsoon evergreen broad-leaved forest soil.</title>
        <authorList>
            <person name="Lv Y."/>
        </authorList>
    </citation>
    <scope>NUCLEOTIDE SEQUENCE [LARGE SCALE GENOMIC DNA]</scope>
    <source>
        <strain evidence="2 3">GDMCC 1.1325</strain>
    </source>
</reference>